<sequence length="52" mass="5684">MEGSARLSFMAGLYGAPEMTLPQRRQGSAYYIYISGAAKLLAAIRMLFLSPL</sequence>
<keyword evidence="2" id="KW-0496">Mitochondrion</keyword>
<proteinExistence type="predicted"/>
<accession>A0A101M0B1</accession>
<name>A0A101M0B1_PICGL</name>
<keyword evidence="1" id="KW-0812">Transmembrane</keyword>
<gene>
    <name evidence="2" type="ORF">ABT39_MTgene4674</name>
</gene>
<organism evidence="2">
    <name type="scientific">Picea glauca</name>
    <name type="common">White spruce</name>
    <name type="synonym">Pinus glauca</name>
    <dbReference type="NCBI Taxonomy" id="3330"/>
    <lineage>
        <taxon>Eukaryota</taxon>
        <taxon>Viridiplantae</taxon>
        <taxon>Streptophyta</taxon>
        <taxon>Embryophyta</taxon>
        <taxon>Tracheophyta</taxon>
        <taxon>Spermatophyta</taxon>
        <taxon>Pinopsida</taxon>
        <taxon>Pinidae</taxon>
        <taxon>Conifers I</taxon>
        <taxon>Pinales</taxon>
        <taxon>Pinaceae</taxon>
        <taxon>Picea</taxon>
    </lineage>
</organism>
<dbReference type="AlphaFoldDB" id="A0A101M0B1"/>
<keyword evidence="1" id="KW-1133">Transmembrane helix</keyword>
<evidence type="ECO:0000256" key="1">
    <source>
        <dbReference type="SAM" id="Phobius"/>
    </source>
</evidence>
<keyword evidence="1" id="KW-0472">Membrane</keyword>
<evidence type="ECO:0000313" key="2">
    <source>
        <dbReference type="EMBL" id="KUM48659.1"/>
    </source>
</evidence>
<comment type="caution">
    <text evidence="2">The sequence shown here is derived from an EMBL/GenBank/DDBJ whole genome shotgun (WGS) entry which is preliminary data.</text>
</comment>
<protein>
    <submittedName>
        <fullName evidence="2">Uncharacterized protein</fullName>
    </submittedName>
</protein>
<dbReference type="EMBL" id="LKAM01000005">
    <property type="protein sequence ID" value="KUM48659.1"/>
    <property type="molecule type" value="Genomic_DNA"/>
</dbReference>
<feature type="transmembrane region" description="Helical" evidence="1">
    <location>
        <begin position="29"/>
        <end position="48"/>
    </location>
</feature>
<reference evidence="2" key="1">
    <citation type="journal article" date="2015" name="Genome Biol. Evol.">
        <title>Organellar Genomes of White Spruce (Picea glauca): Assembly and Annotation.</title>
        <authorList>
            <person name="Jackman S.D."/>
            <person name="Warren R.L."/>
            <person name="Gibb E.A."/>
            <person name="Vandervalk B.P."/>
            <person name="Mohamadi H."/>
            <person name="Chu J."/>
            <person name="Raymond A."/>
            <person name="Pleasance S."/>
            <person name="Coope R."/>
            <person name="Wildung M.R."/>
            <person name="Ritland C.E."/>
            <person name="Bousquet J."/>
            <person name="Jones S.J."/>
            <person name="Bohlmann J."/>
            <person name="Birol I."/>
        </authorList>
    </citation>
    <scope>NUCLEOTIDE SEQUENCE [LARGE SCALE GENOMIC DNA]</scope>
    <source>
        <tissue evidence="2">Flushing bud</tissue>
    </source>
</reference>
<geneLocation type="mitochondrion" evidence="2"/>